<dbReference type="InterPro" id="IPR058637">
    <property type="entry name" value="YknX-like_C"/>
</dbReference>
<name>A0A6B3SNM8_9BURK</name>
<keyword evidence="1" id="KW-0175">Coiled coil</keyword>
<dbReference type="RefSeq" id="WP_163964486.1">
    <property type="nucleotide sequence ID" value="NZ_JAAIVB010000048.1"/>
</dbReference>
<sequence length="386" mass="41680">MQRVAGLLAAVAGATLLWLLFAPKPLPVETMPAVRGPMQVTVNNQGYVRSHDKYVIAAPVAGEVDRIELREGDAVEPGQVVATLRPMPLDARQQEEAMARMESTQAQAEEAGRRARRAETDLKLAASERRRAQELMKTHFMSEQAADRAAAAEQAAQAELDAARSREQAAIADLRGARAAMLAIQSAGKPGSKIELSAPVRGYAIKIHEQSVRAVAAGTPLLVVNDPARYELVVDVLSTDAVKIRPGNEVLIENWGGAGALRASVRLVEPVAFTKVSALGVEEQRVNVIADPVGDLGTLGDGYRIEARIVIWSQDNVLKVPGSSLFRAADGWRVFTVERGRARERKVDIGQRNQDEAQVLDGLAPGAMLVRYPSNDMKDGVRVSPR</sequence>
<dbReference type="Proteomes" id="UP000482155">
    <property type="component" value="Unassembled WGS sequence"/>
</dbReference>
<evidence type="ECO:0000259" key="2">
    <source>
        <dbReference type="Pfam" id="PF25989"/>
    </source>
</evidence>
<protein>
    <submittedName>
        <fullName evidence="3">HlyD family efflux transporter periplasmic adaptor subunit</fullName>
    </submittedName>
</protein>
<feature type="domain" description="YknX-like C-terminal permuted SH3-like" evidence="2">
    <location>
        <begin position="317"/>
        <end position="383"/>
    </location>
</feature>
<dbReference type="PANTHER" id="PTHR30469">
    <property type="entry name" value="MULTIDRUG RESISTANCE PROTEIN MDTA"/>
    <property type="match status" value="1"/>
</dbReference>
<evidence type="ECO:0000313" key="3">
    <source>
        <dbReference type="EMBL" id="NEX62353.1"/>
    </source>
</evidence>
<dbReference type="Pfam" id="PF25989">
    <property type="entry name" value="YknX_C"/>
    <property type="match status" value="1"/>
</dbReference>
<keyword evidence="4" id="KW-1185">Reference proteome</keyword>
<proteinExistence type="predicted"/>
<dbReference type="Gene3D" id="2.40.50.100">
    <property type="match status" value="1"/>
</dbReference>
<comment type="caution">
    <text evidence="3">The sequence shown here is derived from an EMBL/GenBank/DDBJ whole genome shotgun (WGS) entry which is preliminary data.</text>
</comment>
<organism evidence="3 4">
    <name type="scientific">Noviherbaspirillum galbum</name>
    <dbReference type="NCBI Taxonomy" id="2709383"/>
    <lineage>
        <taxon>Bacteria</taxon>
        <taxon>Pseudomonadati</taxon>
        <taxon>Pseudomonadota</taxon>
        <taxon>Betaproteobacteria</taxon>
        <taxon>Burkholderiales</taxon>
        <taxon>Oxalobacteraceae</taxon>
        <taxon>Noviherbaspirillum</taxon>
    </lineage>
</organism>
<dbReference type="GO" id="GO:0015562">
    <property type="term" value="F:efflux transmembrane transporter activity"/>
    <property type="evidence" value="ECO:0007669"/>
    <property type="project" value="TreeGrafter"/>
</dbReference>
<feature type="coiled-coil region" evidence="1">
    <location>
        <begin position="91"/>
        <end position="168"/>
    </location>
</feature>
<dbReference type="SUPFAM" id="SSF111369">
    <property type="entry name" value="HlyD-like secretion proteins"/>
    <property type="match status" value="1"/>
</dbReference>
<dbReference type="AlphaFoldDB" id="A0A6B3SNM8"/>
<dbReference type="Gene3D" id="1.10.287.470">
    <property type="entry name" value="Helix hairpin bin"/>
    <property type="match status" value="1"/>
</dbReference>
<evidence type="ECO:0000256" key="1">
    <source>
        <dbReference type="SAM" id="Coils"/>
    </source>
</evidence>
<dbReference type="GO" id="GO:1990281">
    <property type="term" value="C:efflux pump complex"/>
    <property type="evidence" value="ECO:0007669"/>
    <property type="project" value="TreeGrafter"/>
</dbReference>
<gene>
    <name evidence="3" type="ORF">G3574_14785</name>
</gene>
<dbReference type="Gene3D" id="2.40.420.20">
    <property type="match status" value="1"/>
</dbReference>
<dbReference type="PANTHER" id="PTHR30469:SF15">
    <property type="entry name" value="HLYD FAMILY OF SECRETION PROTEINS"/>
    <property type="match status" value="1"/>
</dbReference>
<reference evidence="3 4" key="1">
    <citation type="submission" date="2020-02" db="EMBL/GenBank/DDBJ databases">
        <authorList>
            <person name="Kim M.K."/>
        </authorList>
    </citation>
    <scope>NUCLEOTIDE SEQUENCE [LARGE SCALE GENOMIC DNA]</scope>
    <source>
        <strain evidence="3 4">17J57-3</strain>
    </source>
</reference>
<dbReference type="EMBL" id="JAAIVB010000048">
    <property type="protein sequence ID" value="NEX62353.1"/>
    <property type="molecule type" value="Genomic_DNA"/>
</dbReference>
<accession>A0A6B3SNM8</accession>
<evidence type="ECO:0000313" key="4">
    <source>
        <dbReference type="Proteomes" id="UP000482155"/>
    </source>
</evidence>